<comment type="caution">
    <text evidence="1">The sequence shown here is derived from an EMBL/GenBank/DDBJ whole genome shotgun (WGS) entry which is preliminary data.</text>
</comment>
<sequence length="249" mass="27022">MDKEKILAIIKKGSGITGASIGAGVGFMAGGPLLAAAAGSIGVAVEHALSEVANRILSDREQARVGATAQTAISHIKLFQDLGKKVRDDDFFDGERSSAEEVFEGCLLAAKNSHEEKKSIYLGYLFANISFREDVDKHQANRLISIANQLTYGQLCLLSILSNKEEYSLKKGNFRNVQLTFKQVVVIQEIFSMENSGLIICEGQHTPGLTDVNPSIVRVQGIGLALYDLMFLNIIPKEDRDELAAHISA</sequence>
<reference evidence="1 2" key="1">
    <citation type="submission" date="2021-03" db="EMBL/GenBank/DDBJ databases">
        <title>Oceanisphaera sp. nov., isolated from the intestine.</title>
        <authorList>
            <person name="Zhao L.-H."/>
            <person name="Shi L.-F."/>
        </authorList>
    </citation>
    <scope>NUCLEOTIDE SEQUENCE [LARGE SCALE GENOMIC DNA]</scope>
    <source>
        <strain evidence="1 2">DM8</strain>
    </source>
</reference>
<evidence type="ECO:0000313" key="2">
    <source>
        <dbReference type="Proteomes" id="UP000664882"/>
    </source>
</evidence>
<proteinExistence type="predicted"/>
<keyword evidence="2" id="KW-1185">Reference proteome</keyword>
<gene>
    <name evidence="1" type="ORF">J3U76_11215</name>
</gene>
<dbReference type="Proteomes" id="UP000664882">
    <property type="component" value="Unassembled WGS sequence"/>
</dbReference>
<dbReference type="RefSeq" id="WP_208006066.1">
    <property type="nucleotide sequence ID" value="NZ_JAGDFX010000013.1"/>
</dbReference>
<protein>
    <submittedName>
        <fullName evidence="1">Uncharacterized protein</fullName>
    </submittedName>
</protein>
<evidence type="ECO:0000313" key="1">
    <source>
        <dbReference type="EMBL" id="MBO1520185.1"/>
    </source>
</evidence>
<accession>A0ABS3NIS1</accession>
<organism evidence="1 2">
    <name type="scientific">Oceanisphaera pacifica</name>
    <dbReference type="NCBI Taxonomy" id="2818389"/>
    <lineage>
        <taxon>Bacteria</taxon>
        <taxon>Pseudomonadati</taxon>
        <taxon>Pseudomonadota</taxon>
        <taxon>Gammaproteobacteria</taxon>
        <taxon>Aeromonadales</taxon>
        <taxon>Aeromonadaceae</taxon>
        <taxon>Oceanisphaera</taxon>
    </lineage>
</organism>
<dbReference type="EMBL" id="JAGDFX010000013">
    <property type="protein sequence ID" value="MBO1520185.1"/>
    <property type="molecule type" value="Genomic_DNA"/>
</dbReference>
<name>A0ABS3NIS1_9GAMM</name>